<dbReference type="Pfam" id="PF00646">
    <property type="entry name" value="F-box"/>
    <property type="match status" value="1"/>
</dbReference>
<evidence type="ECO:0000313" key="3">
    <source>
        <dbReference type="Proteomes" id="UP000008311"/>
    </source>
</evidence>
<dbReference type="NCBIfam" id="TIGR01640">
    <property type="entry name" value="F_box_assoc_1"/>
    <property type="match status" value="1"/>
</dbReference>
<dbReference type="InterPro" id="IPR036047">
    <property type="entry name" value="F-box-like_dom_sf"/>
</dbReference>
<accession>B9STW7</accession>
<protein>
    <recommendedName>
        <fullName evidence="1">F-box domain-containing protein</fullName>
    </recommendedName>
</protein>
<dbReference type="EMBL" id="EQ974135">
    <property type="protein sequence ID" value="EEF32962.1"/>
    <property type="molecule type" value="Genomic_DNA"/>
</dbReference>
<dbReference type="SUPFAM" id="SSF81383">
    <property type="entry name" value="F-box domain"/>
    <property type="match status" value="1"/>
</dbReference>
<dbReference type="InterPro" id="IPR001810">
    <property type="entry name" value="F-box_dom"/>
</dbReference>
<dbReference type="Pfam" id="PF08268">
    <property type="entry name" value="FBA_3"/>
    <property type="match status" value="1"/>
</dbReference>
<reference evidence="3" key="1">
    <citation type="journal article" date="2010" name="Nat. Biotechnol.">
        <title>Draft genome sequence of the oilseed species Ricinus communis.</title>
        <authorList>
            <person name="Chan A.P."/>
            <person name="Crabtree J."/>
            <person name="Zhao Q."/>
            <person name="Lorenzi H."/>
            <person name="Orvis J."/>
            <person name="Puiu D."/>
            <person name="Melake-Berhan A."/>
            <person name="Jones K.M."/>
            <person name="Redman J."/>
            <person name="Chen G."/>
            <person name="Cahoon E.B."/>
            <person name="Gedil M."/>
            <person name="Stanke M."/>
            <person name="Haas B.J."/>
            <person name="Wortman J.R."/>
            <person name="Fraser-Liggett C.M."/>
            <person name="Ravel J."/>
            <person name="Rabinowicz P.D."/>
        </authorList>
    </citation>
    <scope>NUCLEOTIDE SEQUENCE [LARGE SCALE GENOMIC DNA]</scope>
    <source>
        <strain evidence="3">cv. Hale</strain>
    </source>
</reference>
<evidence type="ECO:0000313" key="2">
    <source>
        <dbReference type="EMBL" id="EEF32962.1"/>
    </source>
</evidence>
<sequence length="376" mass="44232">MGHHHMITRSKKQMITRSKKTKCKPVIHTPTKRKERKKLCFHTRNPELPIELVIEILSWLSVDCLTRFKSVCRQWCELIQDRYFVEKHLSRSNLFSYYQDGYKENGEAIDWISKLDGLVVELNKISNKVRIRNLAIKKIYDFPDPEHQIYDMLIGFSRRCGYYKAVSLHSCKGKNHESGFEILTIGSEEEPSWRTLDSAFFRDFDSQKEKLWSIRVDETAYFVRTSKGGLEDYEIVSFDLNTECFTSSILPRSSLSDSNYSVFIIPWENKYLSIAELAKGDELRVLVFQDCKKGKWAEEKIVFPIPLKIFKKAPGFEIQNVEILQGFRNFFTFRVGGKKCYMYDIRRERIYSLATRQDNLIKIKQGLVAFKGMRPE</sequence>
<feature type="domain" description="F-box" evidence="1">
    <location>
        <begin position="42"/>
        <end position="88"/>
    </location>
</feature>
<dbReference type="InParanoid" id="B9STW7"/>
<dbReference type="CDD" id="cd22157">
    <property type="entry name" value="F-box_AtFBW1-like"/>
    <property type="match status" value="1"/>
</dbReference>
<evidence type="ECO:0000259" key="1">
    <source>
        <dbReference type="PROSITE" id="PS50181"/>
    </source>
</evidence>
<organism evidence="2 3">
    <name type="scientific">Ricinus communis</name>
    <name type="common">Castor bean</name>
    <dbReference type="NCBI Taxonomy" id="3988"/>
    <lineage>
        <taxon>Eukaryota</taxon>
        <taxon>Viridiplantae</taxon>
        <taxon>Streptophyta</taxon>
        <taxon>Embryophyta</taxon>
        <taxon>Tracheophyta</taxon>
        <taxon>Spermatophyta</taxon>
        <taxon>Magnoliopsida</taxon>
        <taxon>eudicotyledons</taxon>
        <taxon>Gunneridae</taxon>
        <taxon>Pentapetalae</taxon>
        <taxon>rosids</taxon>
        <taxon>fabids</taxon>
        <taxon>Malpighiales</taxon>
        <taxon>Euphorbiaceae</taxon>
        <taxon>Acalyphoideae</taxon>
        <taxon>Acalypheae</taxon>
        <taxon>Ricinus</taxon>
    </lineage>
</organism>
<dbReference type="Proteomes" id="UP000008311">
    <property type="component" value="Unassembled WGS sequence"/>
</dbReference>
<name>B9STW7_RICCO</name>
<dbReference type="FunCoup" id="B9STW7">
    <property type="interactions" value="255"/>
</dbReference>
<dbReference type="eggNOG" id="ENOG502SUIE">
    <property type="taxonomic scope" value="Eukaryota"/>
</dbReference>
<proteinExistence type="predicted"/>
<dbReference type="SMART" id="SM00256">
    <property type="entry name" value="FBOX"/>
    <property type="match status" value="1"/>
</dbReference>
<keyword evidence="3" id="KW-1185">Reference proteome</keyword>
<dbReference type="AlphaFoldDB" id="B9STW7"/>
<gene>
    <name evidence="2" type="ORF">RCOM_0545330</name>
</gene>
<dbReference type="InterPro" id="IPR017451">
    <property type="entry name" value="F-box-assoc_interact_dom"/>
</dbReference>
<dbReference type="InterPro" id="IPR013187">
    <property type="entry name" value="F-box-assoc_dom_typ3"/>
</dbReference>
<dbReference type="PANTHER" id="PTHR31111:SF125">
    <property type="entry name" value="F-BOX PROTEIN CPR30-LIKE"/>
    <property type="match status" value="1"/>
</dbReference>
<dbReference type="PROSITE" id="PS50181">
    <property type="entry name" value="FBOX"/>
    <property type="match status" value="1"/>
</dbReference>
<dbReference type="PANTHER" id="PTHR31111">
    <property type="entry name" value="BNAA05G37150D PROTEIN-RELATED"/>
    <property type="match status" value="1"/>
</dbReference>
<dbReference type="Gene3D" id="1.20.1280.50">
    <property type="match status" value="1"/>
</dbReference>